<dbReference type="RefSeq" id="WP_273158223.1">
    <property type="nucleotide sequence ID" value="NZ_JABZSJ010000002.1"/>
</dbReference>
<gene>
    <name evidence="1" type="ORF">HXN26_00975</name>
</gene>
<dbReference type="AlphaFoldDB" id="A0A930HKM8"/>
<protein>
    <submittedName>
        <fullName evidence="1">Uncharacterized protein</fullName>
    </submittedName>
</protein>
<evidence type="ECO:0000313" key="2">
    <source>
        <dbReference type="Proteomes" id="UP000771736"/>
    </source>
</evidence>
<comment type="caution">
    <text evidence="1">The sequence shown here is derived from an EMBL/GenBank/DDBJ whole genome shotgun (WGS) entry which is preliminary data.</text>
</comment>
<accession>A0A930HKM8</accession>
<dbReference type="EMBL" id="JABZSJ010000002">
    <property type="protein sequence ID" value="MBF1383422.1"/>
    <property type="molecule type" value="Genomic_DNA"/>
</dbReference>
<evidence type="ECO:0000313" key="1">
    <source>
        <dbReference type="EMBL" id="MBF1383422.1"/>
    </source>
</evidence>
<dbReference type="Proteomes" id="UP000771736">
    <property type="component" value="Unassembled WGS sequence"/>
</dbReference>
<reference evidence="1" key="1">
    <citation type="submission" date="2020-04" db="EMBL/GenBank/DDBJ databases">
        <title>Deep metagenomics examines the oral microbiome during advanced dental caries in children, revealing novel taxa and co-occurrences with host molecules.</title>
        <authorList>
            <person name="Baker J.L."/>
            <person name="Morton J.T."/>
            <person name="Dinis M."/>
            <person name="Alvarez R."/>
            <person name="Tran N.C."/>
            <person name="Knight R."/>
            <person name="Edlund A."/>
        </authorList>
    </citation>
    <scope>NUCLEOTIDE SEQUENCE</scope>
    <source>
        <strain evidence="1">JCVI_44_bin.5</strain>
    </source>
</reference>
<proteinExistence type="predicted"/>
<name>A0A930HKM8_9BACT</name>
<sequence>MERRTLSITGYGIYVVSIASLKRFLSIKNVKSKNILQVFQNNPDLYFESLSEGIWIPILPIDCIDYDIMVGSDEIAQSNWENVFAYDGFNLDVEDGEIWIGSIGSFANFKVSEFKKAASDRLSYQTLDGETLNKGFRITLEKGKYRVSISGHKQHTNDDKTIYGYGFDFQNTAEFTEYNDPREDEKYTFNLPLYP</sequence>
<organism evidence="1 2">
    <name type="scientific">Prevotella aurantiaca</name>
    <dbReference type="NCBI Taxonomy" id="596085"/>
    <lineage>
        <taxon>Bacteria</taxon>
        <taxon>Pseudomonadati</taxon>
        <taxon>Bacteroidota</taxon>
        <taxon>Bacteroidia</taxon>
        <taxon>Bacteroidales</taxon>
        <taxon>Prevotellaceae</taxon>
        <taxon>Prevotella</taxon>
    </lineage>
</organism>